<sequence>MDPMKQMTTQGRQIEESSFTIIDQEVRDQIGGEHGYNAGEWDVVRRAIHTTGDFEFAKLFQFSEDAIASGIKALRNGCPIVSDVSMIVSGLSKARMGVFGNTAHCFVSDPEVIAQATALGNTRSIQAMHMARDKGLLDGGIIAVGNAPTALLEAMRMIRDGEIKPALIIGIPVGFVSAVESKDELHESKIVPYITSLGRKGGSTLIVSSIHSLLIQAAQ</sequence>
<comment type="pathway">
    <text evidence="1">Cofactor biosynthesis; adenosylcobalamin biosynthesis.</text>
</comment>
<comment type="similarity">
    <text evidence="2">Belongs to the CobH/CbiC family.</text>
</comment>
<dbReference type="InterPro" id="IPR003722">
    <property type="entry name" value="Cbl_synth_CobH/CbiC"/>
</dbReference>
<dbReference type="Gene3D" id="3.40.50.10230">
    <property type="entry name" value="Cobalamin biosynthesis CobH/CbiC, precorrin-8X methylmutase"/>
    <property type="match status" value="1"/>
</dbReference>
<evidence type="ECO:0000256" key="3">
    <source>
        <dbReference type="ARBA" id="ARBA00022573"/>
    </source>
</evidence>
<name>A0A1X7AM22_9GAMM</name>
<reference evidence="6 7" key="1">
    <citation type="submission" date="2017-03" db="EMBL/GenBank/DDBJ databases">
        <authorList>
            <person name="Afonso C.L."/>
            <person name="Miller P.J."/>
            <person name="Scott M.A."/>
            <person name="Spackman E."/>
            <person name="Goraichik I."/>
            <person name="Dimitrov K.M."/>
            <person name="Suarez D.L."/>
            <person name="Swayne D.E."/>
        </authorList>
    </citation>
    <scope>NUCLEOTIDE SEQUENCE [LARGE SCALE GENOMIC DNA]</scope>
    <source>
        <strain evidence="6">SB41UT1</strain>
    </source>
</reference>
<proteinExistence type="inferred from homology"/>
<organism evidence="6 7">
    <name type="scientific">Parendozoicomonas haliclonae</name>
    <dbReference type="NCBI Taxonomy" id="1960125"/>
    <lineage>
        <taxon>Bacteria</taxon>
        <taxon>Pseudomonadati</taxon>
        <taxon>Pseudomonadota</taxon>
        <taxon>Gammaproteobacteria</taxon>
        <taxon>Oceanospirillales</taxon>
        <taxon>Endozoicomonadaceae</taxon>
        <taxon>Parendozoicomonas</taxon>
    </lineage>
</organism>
<keyword evidence="3" id="KW-0169">Cobalamin biosynthesis</keyword>
<evidence type="ECO:0000313" key="6">
    <source>
        <dbReference type="EMBL" id="SMA48834.1"/>
    </source>
</evidence>
<keyword evidence="4 6" id="KW-0413">Isomerase</keyword>
<evidence type="ECO:0000256" key="1">
    <source>
        <dbReference type="ARBA" id="ARBA00004953"/>
    </source>
</evidence>
<dbReference type="GO" id="GO:0016993">
    <property type="term" value="F:precorrin-8X methylmutase activity"/>
    <property type="evidence" value="ECO:0007669"/>
    <property type="project" value="UniProtKB-EC"/>
</dbReference>
<evidence type="ECO:0000313" key="7">
    <source>
        <dbReference type="Proteomes" id="UP000196573"/>
    </source>
</evidence>
<accession>A0A1X7AM22</accession>
<evidence type="ECO:0000259" key="5">
    <source>
        <dbReference type="Pfam" id="PF02570"/>
    </source>
</evidence>
<dbReference type="PANTHER" id="PTHR43588:SF1">
    <property type="entry name" value="COBALT-PRECORRIN-8 METHYLMUTASE"/>
    <property type="match status" value="1"/>
</dbReference>
<dbReference type="AlphaFoldDB" id="A0A1X7AM22"/>
<dbReference type="OrthoDB" id="9780708at2"/>
<dbReference type="GO" id="GO:0009236">
    <property type="term" value="P:cobalamin biosynthetic process"/>
    <property type="evidence" value="ECO:0007669"/>
    <property type="project" value="UniProtKB-UniPathway"/>
</dbReference>
<dbReference type="Proteomes" id="UP000196573">
    <property type="component" value="Unassembled WGS sequence"/>
</dbReference>
<dbReference type="EMBL" id="FWPT01000006">
    <property type="protein sequence ID" value="SMA48834.1"/>
    <property type="molecule type" value="Genomic_DNA"/>
</dbReference>
<dbReference type="EC" id="5.4.99.61" evidence="6"/>
<keyword evidence="7" id="KW-1185">Reference proteome</keyword>
<evidence type="ECO:0000256" key="2">
    <source>
        <dbReference type="ARBA" id="ARBA00009774"/>
    </source>
</evidence>
<feature type="domain" description="Cobalamin biosynthesis precorrin-8X methylmutase CobH/CbiC" evidence="5">
    <location>
        <begin position="13"/>
        <end position="214"/>
    </location>
</feature>
<dbReference type="SUPFAM" id="SSF63965">
    <property type="entry name" value="Precorrin-8X methylmutase CbiC/CobH"/>
    <property type="match status" value="1"/>
</dbReference>
<dbReference type="UniPathway" id="UPA00148"/>
<dbReference type="InterPro" id="IPR036588">
    <property type="entry name" value="CobH/CbiC_sf"/>
</dbReference>
<dbReference type="PANTHER" id="PTHR43588">
    <property type="entry name" value="COBALT-PRECORRIN-8 METHYLMUTASE"/>
    <property type="match status" value="1"/>
</dbReference>
<protein>
    <submittedName>
        <fullName evidence="6">Precorrin-8X methylmutase</fullName>
        <ecNumber evidence="6">5.4.99.61</ecNumber>
    </submittedName>
</protein>
<dbReference type="Pfam" id="PF02570">
    <property type="entry name" value="CbiC"/>
    <property type="match status" value="1"/>
</dbReference>
<evidence type="ECO:0000256" key="4">
    <source>
        <dbReference type="ARBA" id="ARBA00023235"/>
    </source>
</evidence>
<dbReference type="RefSeq" id="WP_087111133.1">
    <property type="nucleotide sequence ID" value="NZ_CBCSCN010000006.1"/>
</dbReference>
<gene>
    <name evidence="6" type="primary">cobH</name>
    <name evidence="6" type="ORF">EHSB41UT_02921</name>
</gene>